<dbReference type="OrthoDB" id="196786at2"/>
<keyword evidence="1" id="KW-0472">Membrane</keyword>
<feature type="transmembrane region" description="Helical" evidence="1">
    <location>
        <begin position="7"/>
        <end position="25"/>
    </location>
</feature>
<keyword evidence="3" id="KW-0413">Isomerase</keyword>
<evidence type="ECO:0000313" key="4">
    <source>
        <dbReference type="Proteomes" id="UP000239480"/>
    </source>
</evidence>
<dbReference type="InterPro" id="IPR000297">
    <property type="entry name" value="PPIase_PpiC"/>
</dbReference>
<evidence type="ECO:0000259" key="2">
    <source>
        <dbReference type="Pfam" id="PF13145"/>
    </source>
</evidence>
<keyword evidence="1" id="KW-1133">Transmembrane helix</keyword>
<organism evidence="3 4">
    <name type="scientific">Aliiruegeria haliotis</name>
    <dbReference type="NCBI Taxonomy" id="1280846"/>
    <lineage>
        <taxon>Bacteria</taxon>
        <taxon>Pseudomonadati</taxon>
        <taxon>Pseudomonadota</taxon>
        <taxon>Alphaproteobacteria</taxon>
        <taxon>Rhodobacterales</taxon>
        <taxon>Roseobacteraceae</taxon>
        <taxon>Aliiruegeria</taxon>
    </lineage>
</organism>
<dbReference type="EMBL" id="PVTD01000006">
    <property type="protein sequence ID" value="PRY22585.1"/>
    <property type="molecule type" value="Genomic_DNA"/>
</dbReference>
<protein>
    <submittedName>
        <fullName evidence="3">Parvulin-like peptidyl-prolyl cis-trans isomerase protein</fullName>
    </submittedName>
</protein>
<keyword evidence="4" id="KW-1185">Reference proteome</keyword>
<evidence type="ECO:0000313" key="3">
    <source>
        <dbReference type="EMBL" id="PRY22585.1"/>
    </source>
</evidence>
<name>A0A2T0RN14_9RHOB</name>
<accession>A0A2T0RN14</accession>
<dbReference type="RefSeq" id="WP_106205662.1">
    <property type="nucleotide sequence ID" value="NZ_PVTD01000006.1"/>
</dbReference>
<proteinExistence type="predicted"/>
<feature type="domain" description="PpiC" evidence="2">
    <location>
        <begin position="117"/>
        <end position="235"/>
    </location>
</feature>
<dbReference type="Pfam" id="PF13145">
    <property type="entry name" value="Rotamase_2"/>
    <property type="match status" value="1"/>
</dbReference>
<comment type="caution">
    <text evidence="3">The sequence shown here is derived from an EMBL/GenBank/DDBJ whole genome shotgun (WGS) entry which is preliminary data.</text>
</comment>
<dbReference type="GO" id="GO:0003755">
    <property type="term" value="F:peptidyl-prolyl cis-trans isomerase activity"/>
    <property type="evidence" value="ECO:0007669"/>
    <property type="project" value="InterPro"/>
</dbReference>
<gene>
    <name evidence="3" type="ORF">CLV78_106125</name>
</gene>
<dbReference type="Proteomes" id="UP000239480">
    <property type="component" value="Unassembled WGS sequence"/>
</dbReference>
<keyword evidence="1" id="KW-0812">Transmembrane</keyword>
<dbReference type="AlphaFoldDB" id="A0A2T0RN14"/>
<evidence type="ECO:0000256" key="1">
    <source>
        <dbReference type="SAM" id="Phobius"/>
    </source>
</evidence>
<reference evidence="3 4" key="1">
    <citation type="submission" date="2018-03" db="EMBL/GenBank/DDBJ databases">
        <title>Genomic Encyclopedia of Archaeal and Bacterial Type Strains, Phase II (KMG-II): from individual species to whole genera.</title>
        <authorList>
            <person name="Goeker M."/>
        </authorList>
    </citation>
    <scope>NUCLEOTIDE SEQUENCE [LARGE SCALE GENOMIC DNA]</scope>
    <source>
        <strain evidence="3 4">DSM 29328</strain>
    </source>
</reference>
<sequence>MRLLKEPLFHFLLLGLAIFGWYAWLNPPDPEADTDGQIVIDAQDVERLEAQFQGTWRRPPTEDELAALVESMVREEVLVREAKALGLDQGDGVIRNRLSQKMSFLTTSVAQSMVPGDDDLAAHLERHPDRFVRSATLEFEQMQLPEGTDPTATLAALKGGADPGTLSGRSLLPPAMQAAGERTVDATFGRGFFAQLVQQPVGEWAGPVTSGYGPHLVRVLEARPAEVPTLDQVRDSVLLDWRRETSETLTEAQIEGLKAQYEIVLPESVAQPGEANR</sequence>